<gene>
    <name evidence="2" type="ORF">F0Q01_05525</name>
</gene>
<evidence type="ECO:0000313" key="2">
    <source>
        <dbReference type="EMBL" id="NEX01342.1"/>
    </source>
</evidence>
<organism evidence="2 3">
    <name type="scientific">Pseudobutyrivibrio xylanivorans</name>
    <dbReference type="NCBI Taxonomy" id="185007"/>
    <lineage>
        <taxon>Bacteria</taxon>
        <taxon>Bacillati</taxon>
        <taxon>Bacillota</taxon>
        <taxon>Clostridia</taxon>
        <taxon>Lachnospirales</taxon>
        <taxon>Lachnospiraceae</taxon>
        <taxon>Pseudobutyrivibrio</taxon>
    </lineage>
</organism>
<dbReference type="GO" id="GO:0004519">
    <property type="term" value="F:endonuclease activity"/>
    <property type="evidence" value="ECO:0007669"/>
    <property type="project" value="UniProtKB-KW"/>
</dbReference>
<keyword evidence="2" id="KW-0255">Endonuclease</keyword>
<dbReference type="Proteomes" id="UP000473091">
    <property type="component" value="Unassembled WGS sequence"/>
</dbReference>
<dbReference type="Gene3D" id="1.10.30.50">
    <property type="match status" value="1"/>
</dbReference>
<keyword evidence="2" id="KW-0378">Hydrolase</keyword>
<dbReference type="RefSeq" id="WP_090487052.1">
    <property type="nucleotide sequence ID" value="NZ_VTVE01000001.1"/>
</dbReference>
<keyword evidence="2" id="KW-0540">Nuclease</keyword>
<dbReference type="AlphaFoldDB" id="A0A6M0LFG7"/>
<feature type="domain" description="HNH nuclease" evidence="1">
    <location>
        <begin position="84"/>
        <end position="136"/>
    </location>
</feature>
<sequence length="274" mass="32061">MKNLDIPLKNVSKREIYAKCASDMENKTALGYLELAAKSADVYEKYVPKDIANFPQYDIKDGDEKEIKKVYKYKFARQCSVGYDYYKAIMSNANGLCPICGGTKLKNLDHYLPKAKYPLLCVTPANLVPSCRDCNMDKGDELDTDYYSIPFNPYFDVMKDVWVECNAEFKTDKTFVITFYNGFDKSKDELLWNKYEVHLEAHDLKATFRSRAHEHLNNCRGYYQRLLKKCGELDVIEDLREQRLSYEQNDKNSWGSALYRELERNAKTFCKWLI</sequence>
<name>A0A6M0LFG7_PSEXY</name>
<reference evidence="2 3" key="2">
    <citation type="submission" date="2020-03" db="EMBL/GenBank/DDBJ databases">
        <title>Investigating the evolutionary divergence of the Butyrivibrio group.</title>
        <authorList>
            <person name="Skvortsov T."/>
            <person name="Santos F.G."/>
            <person name="Ting K.S."/>
            <person name="Creevey C.J."/>
        </authorList>
    </citation>
    <scope>NUCLEOTIDE SEQUENCE [LARGE SCALE GENOMIC DNA]</scope>
    <source>
        <strain evidence="2 3">MZ8</strain>
    </source>
</reference>
<dbReference type="SMART" id="SM00507">
    <property type="entry name" value="HNHc"/>
    <property type="match status" value="1"/>
</dbReference>
<evidence type="ECO:0000259" key="1">
    <source>
        <dbReference type="SMART" id="SM00507"/>
    </source>
</evidence>
<proteinExistence type="predicted"/>
<dbReference type="InterPro" id="IPR003615">
    <property type="entry name" value="HNH_nuc"/>
</dbReference>
<protein>
    <submittedName>
        <fullName evidence="2">HNH endonuclease</fullName>
    </submittedName>
</protein>
<dbReference type="CDD" id="cd00085">
    <property type="entry name" value="HNHc"/>
    <property type="match status" value="1"/>
</dbReference>
<evidence type="ECO:0000313" key="3">
    <source>
        <dbReference type="Proteomes" id="UP000473091"/>
    </source>
</evidence>
<accession>A0A6M0LFG7</accession>
<reference evidence="2 3" key="1">
    <citation type="submission" date="2019-09" db="EMBL/GenBank/DDBJ databases">
        <authorList>
            <person name="Pidcock S.E."/>
            <person name="Huws S.A."/>
        </authorList>
    </citation>
    <scope>NUCLEOTIDE SEQUENCE [LARGE SCALE GENOMIC DNA]</scope>
    <source>
        <strain evidence="2 3">MZ8</strain>
    </source>
</reference>
<comment type="caution">
    <text evidence="2">The sequence shown here is derived from an EMBL/GenBank/DDBJ whole genome shotgun (WGS) entry which is preliminary data.</text>
</comment>
<dbReference type="EMBL" id="VTVE01000001">
    <property type="protein sequence ID" value="NEX01342.1"/>
    <property type="molecule type" value="Genomic_DNA"/>
</dbReference>